<comment type="caution">
    <text evidence="3">The sequence shown here is derived from an EMBL/GenBank/DDBJ whole genome shotgun (WGS) entry which is preliminary data.</text>
</comment>
<dbReference type="Proteomes" id="UP000192247">
    <property type="component" value="Unassembled WGS sequence"/>
</dbReference>
<evidence type="ECO:0000256" key="1">
    <source>
        <dbReference type="SAM" id="MobiDB-lite"/>
    </source>
</evidence>
<name>A0A1V9XYP0_9ACAR</name>
<evidence type="ECO:0000256" key="2">
    <source>
        <dbReference type="SAM" id="SignalP"/>
    </source>
</evidence>
<organism evidence="3 4">
    <name type="scientific">Tropilaelaps mercedesae</name>
    <dbReference type="NCBI Taxonomy" id="418985"/>
    <lineage>
        <taxon>Eukaryota</taxon>
        <taxon>Metazoa</taxon>
        <taxon>Ecdysozoa</taxon>
        <taxon>Arthropoda</taxon>
        <taxon>Chelicerata</taxon>
        <taxon>Arachnida</taxon>
        <taxon>Acari</taxon>
        <taxon>Parasitiformes</taxon>
        <taxon>Mesostigmata</taxon>
        <taxon>Gamasina</taxon>
        <taxon>Dermanyssoidea</taxon>
        <taxon>Laelapidae</taxon>
        <taxon>Tropilaelaps</taxon>
    </lineage>
</organism>
<evidence type="ECO:0000313" key="4">
    <source>
        <dbReference type="Proteomes" id="UP000192247"/>
    </source>
</evidence>
<feature type="compositionally biased region" description="Pro residues" evidence="1">
    <location>
        <begin position="61"/>
        <end position="75"/>
    </location>
</feature>
<feature type="chain" id="PRO_5012393303" evidence="2">
    <location>
        <begin position="18"/>
        <end position="356"/>
    </location>
</feature>
<feature type="compositionally biased region" description="Low complexity" evidence="1">
    <location>
        <begin position="25"/>
        <end position="35"/>
    </location>
</feature>
<feature type="region of interest" description="Disordered" evidence="1">
    <location>
        <begin position="25"/>
        <end position="96"/>
    </location>
</feature>
<dbReference type="InParanoid" id="A0A1V9XYP0"/>
<gene>
    <name evidence="3" type="ORF">BIW11_00284</name>
</gene>
<dbReference type="OrthoDB" id="6512062at2759"/>
<accession>A0A1V9XYP0</accession>
<sequence>MKTFVPLIALAIGAVHGGYLNGASSRPANAPASRGWLPSLAPPQQGWASGSAPHREGWTPAPSPQPSYPPGPQPLGAPSSQPSYTPGRQPSHALAPVPVTPVDLTEHVSQPRVHEIHTQSGRQLIRLEEYNQPGQVIRIHEAPRAPPEIVKVDAPAEKAALIRVISKSSGKAHVERIVHRAPAQIIDVHRPAPAPARIVQVVRGPAPAPRVEFHYEESPAHEVHIASAPADEPLPHFAPLPTFMPAPQTITLPTPAYEPSGPIEVSSHVLPASTESHGPHTVHTRFVESSHAHSPRPAVTVSAQPTPEYNPSHASFRSPTFGLAPPFISAPSPPPKAIGRVYDAGNHMKIIKKSHR</sequence>
<reference evidence="3 4" key="1">
    <citation type="journal article" date="2017" name="Gigascience">
        <title>Draft genome of the honey bee ectoparasitic mite, Tropilaelaps mercedesae, is shaped by the parasitic life history.</title>
        <authorList>
            <person name="Dong X."/>
            <person name="Armstrong S.D."/>
            <person name="Xia D."/>
            <person name="Makepeace B.L."/>
            <person name="Darby A.C."/>
            <person name="Kadowaki T."/>
        </authorList>
    </citation>
    <scope>NUCLEOTIDE SEQUENCE [LARGE SCALE GENOMIC DNA]</scope>
    <source>
        <strain evidence="3">Wuxi-XJTLU</strain>
    </source>
</reference>
<keyword evidence="4" id="KW-1185">Reference proteome</keyword>
<dbReference type="AlphaFoldDB" id="A0A1V9XYP0"/>
<evidence type="ECO:0000313" key="3">
    <source>
        <dbReference type="EMBL" id="OQR78562.1"/>
    </source>
</evidence>
<proteinExistence type="predicted"/>
<dbReference type="EMBL" id="MNPL01002079">
    <property type="protein sequence ID" value="OQR78562.1"/>
    <property type="molecule type" value="Genomic_DNA"/>
</dbReference>
<keyword evidence="2" id="KW-0732">Signal</keyword>
<protein>
    <submittedName>
        <fullName evidence="3">Uncharacterized protein</fullName>
    </submittedName>
</protein>
<feature type="region of interest" description="Disordered" evidence="1">
    <location>
        <begin position="288"/>
        <end position="313"/>
    </location>
</feature>
<feature type="compositionally biased region" description="Polar residues" evidence="1">
    <location>
        <begin position="301"/>
        <end position="313"/>
    </location>
</feature>
<feature type="signal peptide" evidence="2">
    <location>
        <begin position="1"/>
        <end position="17"/>
    </location>
</feature>
<dbReference type="STRING" id="418985.A0A1V9XYP0"/>